<proteinExistence type="predicted"/>
<dbReference type="AlphaFoldDB" id="A0A9Q3PKW8"/>
<reference evidence="1" key="1">
    <citation type="submission" date="2021-03" db="EMBL/GenBank/DDBJ databases">
        <title>Draft genome sequence of rust myrtle Austropuccinia psidii MF-1, a brazilian biotype.</title>
        <authorList>
            <person name="Quecine M.C."/>
            <person name="Pachon D.M.R."/>
            <person name="Bonatelli M.L."/>
            <person name="Correr F.H."/>
            <person name="Franceschini L.M."/>
            <person name="Leite T.F."/>
            <person name="Margarido G.R.A."/>
            <person name="Almeida C.A."/>
            <person name="Ferrarezi J.A."/>
            <person name="Labate C.A."/>
        </authorList>
    </citation>
    <scope>NUCLEOTIDE SEQUENCE</scope>
    <source>
        <strain evidence="1">MF-1</strain>
    </source>
</reference>
<dbReference type="EMBL" id="AVOT02076582">
    <property type="protein sequence ID" value="MBW0564935.1"/>
    <property type="molecule type" value="Genomic_DNA"/>
</dbReference>
<gene>
    <name evidence="1" type="ORF">O181_104650</name>
</gene>
<sequence length="109" mass="12072">MEPFFRKSIFDTLGYTLYIIINFTLSQSALATDKTISNLGSYQENFVILIQLVNINRSLLVSDSIIRSSPLTISCLFLDLSSYPTPGSGLFYRNPVINLSGSTPKLTPS</sequence>
<evidence type="ECO:0000313" key="2">
    <source>
        <dbReference type="Proteomes" id="UP000765509"/>
    </source>
</evidence>
<accession>A0A9Q3PKW8</accession>
<comment type="caution">
    <text evidence="1">The sequence shown here is derived from an EMBL/GenBank/DDBJ whole genome shotgun (WGS) entry which is preliminary data.</text>
</comment>
<keyword evidence="2" id="KW-1185">Reference proteome</keyword>
<name>A0A9Q3PKW8_9BASI</name>
<dbReference type="Proteomes" id="UP000765509">
    <property type="component" value="Unassembled WGS sequence"/>
</dbReference>
<evidence type="ECO:0000313" key="1">
    <source>
        <dbReference type="EMBL" id="MBW0564935.1"/>
    </source>
</evidence>
<protein>
    <submittedName>
        <fullName evidence="1">Uncharacterized protein</fullName>
    </submittedName>
</protein>
<organism evidence="1 2">
    <name type="scientific">Austropuccinia psidii MF-1</name>
    <dbReference type="NCBI Taxonomy" id="1389203"/>
    <lineage>
        <taxon>Eukaryota</taxon>
        <taxon>Fungi</taxon>
        <taxon>Dikarya</taxon>
        <taxon>Basidiomycota</taxon>
        <taxon>Pucciniomycotina</taxon>
        <taxon>Pucciniomycetes</taxon>
        <taxon>Pucciniales</taxon>
        <taxon>Sphaerophragmiaceae</taxon>
        <taxon>Austropuccinia</taxon>
    </lineage>
</organism>